<evidence type="ECO:0000313" key="1">
    <source>
        <dbReference type="EMBL" id="MFC7290700.1"/>
    </source>
</evidence>
<organism evidence="1 2">
    <name type="scientific">Hirschia litorea</name>
    <dbReference type="NCBI Taxonomy" id="1199156"/>
    <lineage>
        <taxon>Bacteria</taxon>
        <taxon>Pseudomonadati</taxon>
        <taxon>Pseudomonadota</taxon>
        <taxon>Alphaproteobacteria</taxon>
        <taxon>Hyphomonadales</taxon>
        <taxon>Hyphomonadaceae</taxon>
        <taxon>Hirschia</taxon>
    </lineage>
</organism>
<gene>
    <name evidence="1" type="ORF">ACFQS8_03650</name>
</gene>
<reference evidence="2" key="1">
    <citation type="journal article" date="2019" name="Int. J. Syst. Evol. Microbiol.">
        <title>The Global Catalogue of Microorganisms (GCM) 10K type strain sequencing project: providing services to taxonomists for standard genome sequencing and annotation.</title>
        <authorList>
            <consortium name="The Broad Institute Genomics Platform"/>
            <consortium name="The Broad Institute Genome Sequencing Center for Infectious Disease"/>
            <person name="Wu L."/>
            <person name="Ma J."/>
        </authorList>
    </citation>
    <scope>NUCLEOTIDE SEQUENCE [LARGE SCALE GENOMIC DNA]</scope>
    <source>
        <strain evidence="2">CCUG 51308</strain>
    </source>
</reference>
<protein>
    <recommendedName>
        <fullName evidence="3">Phage ABA sandwich domain-containing protein</fullName>
    </recommendedName>
</protein>
<dbReference type="EMBL" id="JBHTBR010000002">
    <property type="protein sequence ID" value="MFC7290700.1"/>
    <property type="molecule type" value="Genomic_DNA"/>
</dbReference>
<dbReference type="Proteomes" id="UP001596492">
    <property type="component" value="Unassembled WGS sequence"/>
</dbReference>
<accession>A0ABW2IIN6</accession>
<name>A0ABW2IIN6_9PROT</name>
<keyword evidence="2" id="KW-1185">Reference proteome</keyword>
<comment type="caution">
    <text evidence="1">The sequence shown here is derived from an EMBL/GenBank/DDBJ whole genome shotgun (WGS) entry which is preliminary data.</text>
</comment>
<evidence type="ECO:0000313" key="2">
    <source>
        <dbReference type="Proteomes" id="UP001596492"/>
    </source>
</evidence>
<evidence type="ECO:0008006" key="3">
    <source>
        <dbReference type="Google" id="ProtNLM"/>
    </source>
</evidence>
<sequence>MPPTEMPLKDGDGRIIPHDHPEIADCQNVIRRVPEQWKVQRADGTYRLSSMAFKSSTDEMSVDLEWWLKEDGIDPESFVITPRWIAAILWRVQEVRDLDFKVGYDPIAGGSNENVYHGEVWGRSSKSKQNALCNLSVWLVKMPDVDLALK</sequence>
<proteinExistence type="predicted"/>
<dbReference type="RefSeq" id="WP_382165816.1">
    <property type="nucleotide sequence ID" value="NZ_JBHTBR010000002.1"/>
</dbReference>